<gene>
    <name evidence="3" type="ORF">FFLO_06355</name>
</gene>
<accession>A0A8K0JF31</accession>
<sequence>MSPNLSPEDQEKDVQTSGSQFSDMGSLEANFSDPSSVASFANTGDSTNGDRSPLQESFQHPKNELLSVSGSVHTAHTSAGFKDFSSGYAESKRENDRTGRHAPDPNANVSPVHTERGGIGSSQQSGTPRKRKIGSRWDFSGADVVKPVDLSVFGGVPYTGYGSTFVERVLEETPTVGTNFALQPRYRIAQSDEELIALHDCTASGNQPDGSEAHTAREEAPDLWTPYEPNPLPKYEPLQDVPVARVQQCLDTLCSTWGLHKSPERMDALQEIYAKCKDDMVLIHVKLYNYSKTLPQSSARGIVPPGAQALVERIKAIWENIDQALKVCLHPYSDWWTTKQRKNRIENLEEALKSARRELSEIFREAGKLLAESQGQGV</sequence>
<dbReference type="EMBL" id="JABELV010000200">
    <property type="protein sequence ID" value="KAG7528184.1"/>
    <property type="molecule type" value="Genomic_DNA"/>
</dbReference>
<feature type="compositionally biased region" description="Basic and acidic residues" evidence="2">
    <location>
        <begin position="211"/>
        <end position="220"/>
    </location>
</feature>
<proteinExistence type="predicted"/>
<protein>
    <submittedName>
        <fullName evidence="3">Uncharacterized protein</fullName>
    </submittedName>
</protein>
<feature type="region of interest" description="Disordered" evidence="2">
    <location>
        <begin position="203"/>
        <end position="223"/>
    </location>
</feature>
<evidence type="ECO:0000256" key="1">
    <source>
        <dbReference type="SAM" id="Coils"/>
    </source>
</evidence>
<organism evidence="3 4">
    <name type="scientific">Filobasidium floriforme</name>
    <dbReference type="NCBI Taxonomy" id="5210"/>
    <lineage>
        <taxon>Eukaryota</taxon>
        <taxon>Fungi</taxon>
        <taxon>Dikarya</taxon>
        <taxon>Basidiomycota</taxon>
        <taxon>Agaricomycotina</taxon>
        <taxon>Tremellomycetes</taxon>
        <taxon>Filobasidiales</taxon>
        <taxon>Filobasidiaceae</taxon>
        <taxon>Filobasidium</taxon>
    </lineage>
</organism>
<evidence type="ECO:0000256" key="2">
    <source>
        <dbReference type="SAM" id="MobiDB-lite"/>
    </source>
</evidence>
<feature type="compositionally biased region" description="Polar residues" evidence="2">
    <location>
        <begin position="32"/>
        <end position="77"/>
    </location>
</feature>
<dbReference type="AlphaFoldDB" id="A0A8K0JF31"/>
<name>A0A8K0JF31_9TREE</name>
<reference evidence="3" key="1">
    <citation type="submission" date="2020-04" db="EMBL/GenBank/DDBJ databases">
        <title>Analysis of mating type loci in Filobasidium floriforme.</title>
        <authorList>
            <person name="Nowrousian M."/>
        </authorList>
    </citation>
    <scope>NUCLEOTIDE SEQUENCE</scope>
    <source>
        <strain evidence="3">CBS 6242</strain>
    </source>
</reference>
<feature type="coiled-coil region" evidence="1">
    <location>
        <begin position="338"/>
        <end position="372"/>
    </location>
</feature>
<dbReference type="Proteomes" id="UP000812966">
    <property type="component" value="Unassembled WGS sequence"/>
</dbReference>
<feature type="compositionally biased region" description="Basic and acidic residues" evidence="2">
    <location>
        <begin position="90"/>
        <end position="103"/>
    </location>
</feature>
<evidence type="ECO:0000313" key="3">
    <source>
        <dbReference type="EMBL" id="KAG7528184.1"/>
    </source>
</evidence>
<keyword evidence="1" id="KW-0175">Coiled coil</keyword>
<keyword evidence="4" id="KW-1185">Reference proteome</keyword>
<comment type="caution">
    <text evidence="3">The sequence shown here is derived from an EMBL/GenBank/DDBJ whole genome shotgun (WGS) entry which is preliminary data.</text>
</comment>
<evidence type="ECO:0000313" key="4">
    <source>
        <dbReference type="Proteomes" id="UP000812966"/>
    </source>
</evidence>
<feature type="region of interest" description="Disordered" evidence="2">
    <location>
        <begin position="1"/>
        <end position="134"/>
    </location>
</feature>